<dbReference type="GO" id="GO:0008726">
    <property type="term" value="F:alkanesulfonate monooxygenase activity"/>
    <property type="evidence" value="ECO:0007669"/>
    <property type="project" value="TreeGrafter"/>
</dbReference>
<keyword evidence="7" id="KW-1185">Reference proteome</keyword>
<dbReference type="Pfam" id="PF00296">
    <property type="entry name" value="Bac_luciferase"/>
    <property type="match status" value="1"/>
</dbReference>
<keyword evidence="1" id="KW-0285">Flavoprotein</keyword>
<dbReference type="Gene3D" id="3.20.20.30">
    <property type="entry name" value="Luciferase-like domain"/>
    <property type="match status" value="1"/>
</dbReference>
<accession>A0A1V9A6M8</accession>
<dbReference type="InterPro" id="IPR050172">
    <property type="entry name" value="SsuD_RutA_monooxygenase"/>
</dbReference>
<keyword evidence="2" id="KW-0288">FMN</keyword>
<evidence type="ECO:0000313" key="7">
    <source>
        <dbReference type="Proteomes" id="UP000192591"/>
    </source>
</evidence>
<dbReference type="RefSeq" id="WP_081191626.1">
    <property type="nucleotide sequence ID" value="NZ_MWIH01000005.1"/>
</dbReference>
<dbReference type="STRING" id="1962155.B1813_10435"/>
<dbReference type="GO" id="GO:0046306">
    <property type="term" value="P:alkanesulfonate catabolic process"/>
    <property type="evidence" value="ECO:0007669"/>
    <property type="project" value="TreeGrafter"/>
</dbReference>
<dbReference type="PANTHER" id="PTHR42847:SF4">
    <property type="entry name" value="ALKANESULFONATE MONOOXYGENASE-RELATED"/>
    <property type="match status" value="1"/>
</dbReference>
<dbReference type="Proteomes" id="UP000192591">
    <property type="component" value="Unassembled WGS sequence"/>
</dbReference>
<evidence type="ECO:0000256" key="3">
    <source>
        <dbReference type="ARBA" id="ARBA00023002"/>
    </source>
</evidence>
<evidence type="ECO:0000259" key="5">
    <source>
        <dbReference type="Pfam" id="PF00296"/>
    </source>
</evidence>
<dbReference type="EMBL" id="MWIH01000005">
    <property type="protein sequence ID" value="OQO92584.1"/>
    <property type="molecule type" value="Genomic_DNA"/>
</dbReference>
<dbReference type="PANTHER" id="PTHR42847">
    <property type="entry name" value="ALKANESULFONATE MONOOXYGENASE"/>
    <property type="match status" value="1"/>
</dbReference>
<evidence type="ECO:0000256" key="1">
    <source>
        <dbReference type="ARBA" id="ARBA00022630"/>
    </source>
</evidence>
<gene>
    <name evidence="6" type="ORF">B1813_10435</name>
</gene>
<protein>
    <submittedName>
        <fullName evidence="6">LLM class F420-dependent oxidoreductase</fullName>
    </submittedName>
</protein>
<evidence type="ECO:0000256" key="2">
    <source>
        <dbReference type="ARBA" id="ARBA00022643"/>
    </source>
</evidence>
<dbReference type="SUPFAM" id="SSF51679">
    <property type="entry name" value="Bacterial luciferase-like"/>
    <property type="match status" value="1"/>
</dbReference>
<reference evidence="6 7" key="1">
    <citation type="submission" date="2017-02" db="EMBL/GenBank/DDBJ databases">
        <title>Draft genome of Saccharomonospora sp. 154.</title>
        <authorList>
            <person name="Alonso-Carmona G.S."/>
            <person name="De La Haba R."/>
            <person name="Vera-Gargallo B."/>
            <person name="Sandoval-Trujillo A.H."/>
            <person name="Ramirez-Duran N."/>
            <person name="Ventosa A."/>
        </authorList>
    </citation>
    <scope>NUCLEOTIDE SEQUENCE [LARGE SCALE GENOMIC DNA]</scope>
    <source>
        <strain evidence="6 7">LRS4.154</strain>
    </source>
</reference>
<keyword evidence="3" id="KW-0560">Oxidoreductase</keyword>
<comment type="caution">
    <text evidence="6">The sequence shown here is derived from an EMBL/GenBank/DDBJ whole genome shotgun (WGS) entry which is preliminary data.</text>
</comment>
<dbReference type="AlphaFoldDB" id="A0A1V9A6M8"/>
<sequence length="294" mass="31493">MRVGLELGAFEWPGGTAAIGDTVARFAQLADEAGFSSLSTGDHLWQGFNAGGERAPYLECFTTLAVMAAHSRHCRISPVVAGVHFRHPSLLAKTVTTLDVLSGGRASVGLGVGWNAEEAVGSGIAFPPVAERFEMLEETLAILHGYWHGEEGDGQAYEGRHYRLERVLGVPQSITRPHPPIMLGGAGDKTLRLVARYGDACNLYPTPDMPDRLERLREICAEVGRDYDEIEKTCCLPFDVTGGGDGDDTRQLLDTLGQLSGQGIETVIGIVATADPLRQVELIGSKVLPELAGE</sequence>
<organism evidence="6 7">
    <name type="scientific">Saccharomonospora piscinae</name>
    <dbReference type="NCBI Taxonomy" id="687388"/>
    <lineage>
        <taxon>Bacteria</taxon>
        <taxon>Bacillati</taxon>
        <taxon>Actinomycetota</taxon>
        <taxon>Actinomycetes</taxon>
        <taxon>Pseudonocardiales</taxon>
        <taxon>Pseudonocardiaceae</taxon>
        <taxon>Saccharomonospora</taxon>
    </lineage>
</organism>
<name>A0A1V9A6M8_SACPI</name>
<dbReference type="InterPro" id="IPR011251">
    <property type="entry name" value="Luciferase-like_dom"/>
</dbReference>
<keyword evidence="4" id="KW-0503">Monooxygenase</keyword>
<feature type="domain" description="Luciferase-like" evidence="5">
    <location>
        <begin position="9"/>
        <end position="234"/>
    </location>
</feature>
<proteinExistence type="predicted"/>
<evidence type="ECO:0000313" key="6">
    <source>
        <dbReference type="EMBL" id="OQO92584.1"/>
    </source>
</evidence>
<dbReference type="InterPro" id="IPR036661">
    <property type="entry name" value="Luciferase-like_sf"/>
</dbReference>
<evidence type="ECO:0000256" key="4">
    <source>
        <dbReference type="ARBA" id="ARBA00023033"/>
    </source>
</evidence>